<dbReference type="EMBL" id="JBHSTQ010000023">
    <property type="protein sequence ID" value="MFC6387671.1"/>
    <property type="molecule type" value="Genomic_DNA"/>
</dbReference>
<name>A0ABW1WJ77_9BACL</name>
<dbReference type="InterPro" id="IPR001296">
    <property type="entry name" value="Glyco_trans_1"/>
</dbReference>
<dbReference type="Proteomes" id="UP001596267">
    <property type="component" value="Unassembled WGS sequence"/>
</dbReference>
<comment type="caution">
    <text evidence="2">The sequence shown here is derived from an EMBL/GenBank/DDBJ whole genome shotgun (WGS) entry which is preliminary data.</text>
</comment>
<dbReference type="PANTHER" id="PTHR12526">
    <property type="entry name" value="GLYCOSYLTRANSFERASE"/>
    <property type="match status" value="1"/>
</dbReference>
<evidence type="ECO:0000313" key="3">
    <source>
        <dbReference type="Proteomes" id="UP001596267"/>
    </source>
</evidence>
<keyword evidence="2" id="KW-0328">Glycosyltransferase</keyword>
<dbReference type="CDD" id="cd03801">
    <property type="entry name" value="GT4_PimA-like"/>
    <property type="match status" value="1"/>
</dbReference>
<reference evidence="3" key="1">
    <citation type="journal article" date="2019" name="Int. J. Syst. Evol. Microbiol.">
        <title>The Global Catalogue of Microorganisms (GCM) 10K type strain sequencing project: providing services to taxonomists for standard genome sequencing and annotation.</title>
        <authorList>
            <consortium name="The Broad Institute Genomics Platform"/>
            <consortium name="The Broad Institute Genome Sequencing Center for Infectious Disease"/>
            <person name="Wu L."/>
            <person name="Ma J."/>
        </authorList>
    </citation>
    <scope>NUCLEOTIDE SEQUENCE [LARGE SCALE GENOMIC DNA]</scope>
    <source>
        <strain evidence="3">CCUG 42001</strain>
    </source>
</reference>
<accession>A0ABW1WJ77</accession>
<dbReference type="GO" id="GO:0016757">
    <property type="term" value="F:glycosyltransferase activity"/>
    <property type="evidence" value="ECO:0007669"/>
    <property type="project" value="UniProtKB-KW"/>
</dbReference>
<feature type="domain" description="Glycosyl transferase family 1" evidence="1">
    <location>
        <begin position="171"/>
        <end position="323"/>
    </location>
</feature>
<keyword evidence="3" id="KW-1185">Reference proteome</keyword>
<gene>
    <name evidence="2" type="ORF">ACFP7A_13890</name>
</gene>
<keyword evidence="2" id="KW-0808">Transferase</keyword>
<dbReference type="EC" id="2.4.-.-" evidence="2"/>
<dbReference type="Pfam" id="PF00534">
    <property type="entry name" value="Glycos_transf_1"/>
    <property type="match status" value="1"/>
</dbReference>
<dbReference type="SUPFAM" id="SSF53756">
    <property type="entry name" value="UDP-Glycosyltransferase/glycogen phosphorylase"/>
    <property type="match status" value="1"/>
</dbReference>
<evidence type="ECO:0000313" key="2">
    <source>
        <dbReference type="EMBL" id="MFC6387671.1"/>
    </source>
</evidence>
<dbReference type="RefSeq" id="WP_253077394.1">
    <property type="nucleotide sequence ID" value="NZ_JAMXWN010000021.1"/>
</dbReference>
<organism evidence="2 3">
    <name type="scientific">Sporolactobacillus kofuensis</name>
    <dbReference type="NCBI Taxonomy" id="269672"/>
    <lineage>
        <taxon>Bacteria</taxon>
        <taxon>Bacillati</taxon>
        <taxon>Bacillota</taxon>
        <taxon>Bacilli</taxon>
        <taxon>Bacillales</taxon>
        <taxon>Sporolactobacillaceae</taxon>
        <taxon>Sporolactobacillus</taxon>
    </lineage>
</organism>
<sequence>MNKKKICFIAQFPPPIHGLSKAVETLFKSELQKEFIFEKVDITKNKNIIKNLITILNSNADLFYFTISQTRGGNLRDLIILKILVKLHKKCIIHLHGGFFRNLVDNYLPSWQRNANYEIISKLQGAVVLSESFKKIFQGMINDKDVFVVPNCVDDDVLLSKVEFEEKLAGLKRKDIKHILFLSNFIKAKGYPVILELAKLEKERVIKGEKRRYHFDFAGKFFEKNEKQFFENYVSKNKLQPYITYHGIVGGEKKKNLMKNCDIFMLPTRYIKEGQPISILEAMGNGMMIVTTDHAGIPDIVKDGENGVVLRKRNNIIELFDKLEIMPNILINNRYKVCAHYKEKNYCDNFRIIFRRLLK</sequence>
<proteinExistence type="predicted"/>
<protein>
    <submittedName>
        <fullName evidence="2">Glycosyltransferase family 4 protein</fullName>
        <ecNumber evidence="2">2.4.-.-</ecNumber>
    </submittedName>
</protein>
<evidence type="ECO:0000259" key="1">
    <source>
        <dbReference type="Pfam" id="PF00534"/>
    </source>
</evidence>
<dbReference type="Gene3D" id="3.40.50.2000">
    <property type="entry name" value="Glycogen Phosphorylase B"/>
    <property type="match status" value="2"/>
</dbReference>